<sequence length="127" mass="13705">MMAGAVRADALPSDLHRVYSQQATLTRNFGYSAMMTPQVFYLAAGQQIERQVDVVSGETMVQAICNSECSDLNLEVMDASGWVLVSDMAENAVPVASWWGDAGSYRVRITMKTCAAPTCTAALLGFN</sequence>
<name>A0A172TAS8_9DEIO</name>
<evidence type="ECO:0000313" key="2">
    <source>
        <dbReference type="Proteomes" id="UP000077363"/>
    </source>
</evidence>
<dbReference type="AlphaFoldDB" id="A0A172TAS8"/>
<gene>
    <name evidence="1" type="ORF">SU48_10430</name>
</gene>
<organism evidence="1 2">
    <name type="scientific">Deinococcus puniceus</name>
    <dbReference type="NCBI Taxonomy" id="1182568"/>
    <lineage>
        <taxon>Bacteria</taxon>
        <taxon>Thermotogati</taxon>
        <taxon>Deinococcota</taxon>
        <taxon>Deinococci</taxon>
        <taxon>Deinococcales</taxon>
        <taxon>Deinococcaceae</taxon>
        <taxon>Deinococcus</taxon>
    </lineage>
</organism>
<evidence type="ECO:0000313" key="1">
    <source>
        <dbReference type="EMBL" id="ANE44120.1"/>
    </source>
</evidence>
<proteinExistence type="predicted"/>
<dbReference type="STRING" id="1182568.SU48_10430"/>
<reference evidence="1 2" key="1">
    <citation type="submission" date="2015-01" db="EMBL/GenBank/DDBJ databases">
        <title>Deinococcus puniceus/DY1/ whole genome sequencing.</title>
        <authorList>
            <person name="Kim M.K."/>
            <person name="Srinivasan S."/>
            <person name="Lee J.-J."/>
        </authorList>
    </citation>
    <scope>NUCLEOTIDE SEQUENCE [LARGE SCALE GENOMIC DNA]</scope>
    <source>
        <strain evidence="1 2">DY1</strain>
    </source>
</reference>
<keyword evidence="2" id="KW-1185">Reference proteome</keyword>
<dbReference type="KEGG" id="dpu:SU48_10430"/>
<dbReference type="PATRIC" id="fig|1182568.3.peg.2167"/>
<accession>A0A172TAS8</accession>
<protein>
    <submittedName>
        <fullName evidence="1">Uncharacterized protein</fullName>
    </submittedName>
</protein>
<dbReference type="Proteomes" id="UP000077363">
    <property type="component" value="Chromosome"/>
</dbReference>
<dbReference type="EMBL" id="CP011387">
    <property type="protein sequence ID" value="ANE44120.1"/>
    <property type="molecule type" value="Genomic_DNA"/>
</dbReference>